<feature type="domain" description="F-box" evidence="2">
    <location>
        <begin position="20"/>
        <end position="68"/>
    </location>
</feature>
<keyword evidence="4" id="KW-1185">Reference proteome</keyword>
<evidence type="ECO:0000313" key="3">
    <source>
        <dbReference type="EMBL" id="EPZ36741.1"/>
    </source>
</evidence>
<name>A0A075B4Y0_ROZAC</name>
<dbReference type="PROSITE" id="PS50181">
    <property type="entry name" value="FBOX"/>
    <property type="match status" value="1"/>
</dbReference>
<feature type="chain" id="PRO_5001705070" description="F-box domain-containing protein" evidence="1">
    <location>
        <begin position="19"/>
        <end position="462"/>
    </location>
</feature>
<proteinExistence type="predicted"/>
<dbReference type="InterPro" id="IPR032675">
    <property type="entry name" value="LRR_dom_sf"/>
</dbReference>
<evidence type="ECO:0000313" key="4">
    <source>
        <dbReference type="Proteomes" id="UP000030755"/>
    </source>
</evidence>
<keyword evidence="1" id="KW-0732">Signal</keyword>
<feature type="signal peptide" evidence="1">
    <location>
        <begin position="1"/>
        <end position="18"/>
    </location>
</feature>
<gene>
    <name evidence="3" type="ORF">O9G_002352</name>
</gene>
<dbReference type="InterPro" id="IPR001810">
    <property type="entry name" value="F-box_dom"/>
</dbReference>
<evidence type="ECO:0000256" key="1">
    <source>
        <dbReference type="SAM" id="SignalP"/>
    </source>
</evidence>
<dbReference type="EMBL" id="KE560467">
    <property type="protein sequence ID" value="EPZ36741.1"/>
    <property type="molecule type" value="Genomic_DNA"/>
</dbReference>
<dbReference type="Proteomes" id="UP000030755">
    <property type="component" value="Unassembled WGS sequence"/>
</dbReference>
<organism evidence="3 4">
    <name type="scientific">Rozella allomycis (strain CSF55)</name>
    <dbReference type="NCBI Taxonomy" id="988480"/>
    <lineage>
        <taxon>Eukaryota</taxon>
        <taxon>Fungi</taxon>
        <taxon>Fungi incertae sedis</taxon>
        <taxon>Cryptomycota</taxon>
        <taxon>Cryptomycota incertae sedis</taxon>
        <taxon>Rozella</taxon>
    </lineage>
</organism>
<dbReference type="OrthoDB" id="28057at2759"/>
<accession>A0A075B4Y0</accession>
<dbReference type="HOGENOM" id="CLU_592041_0_0_1"/>
<dbReference type="Gene3D" id="3.80.10.10">
    <property type="entry name" value="Ribonuclease Inhibitor"/>
    <property type="match status" value="1"/>
</dbReference>
<dbReference type="SUPFAM" id="SSF52047">
    <property type="entry name" value="RNI-like"/>
    <property type="match status" value="1"/>
</dbReference>
<sequence length="462" mass="53236">MFIYFWLITNVILSVILANEVPILNVPNEILLKVAERLPFQDVYRFGRVHSRIHRKLIKDFDEYLRKMHPNEKDISRVLKVEGSTVLLKVNENILSQTEHMGFLWFNLIHSFEDYNLLLRFLSTSKEHPKIEVILDFEKFNSEDLFKRALKVLSEDNVNLISLKIARIPSKEVCLLIPPFVSKKKSLKLISITKSTVSCEVELIKSISKSQSEIIHLDLSNNNIPNFKSREFTKFLNNSKVESLDLSDNNITLSNLFDIFTNVAMFNLNHLNLSGIDRYGDNPLSWGLLMEMVRLSKLKSINLSCSKNIKLHGSLITYGFPDRLEHLDISNSGLDVKDVIVLIEKVSSLQSLNIKENYIKYNNRFFNALTESNLKTLRLTRNIYLDKSLRIFSQSIIESKLDLLEIEGDQNKSYKKLKESLKEHKPNLKIVFTAPKSSNDSGSDVDDFSLGLAILSLLWQRG</sequence>
<protein>
    <recommendedName>
        <fullName evidence="2">F-box domain-containing protein</fullName>
    </recommendedName>
</protein>
<evidence type="ECO:0000259" key="2">
    <source>
        <dbReference type="PROSITE" id="PS50181"/>
    </source>
</evidence>
<dbReference type="CDD" id="cd09917">
    <property type="entry name" value="F-box_SF"/>
    <property type="match status" value="1"/>
</dbReference>
<dbReference type="AlphaFoldDB" id="A0A075B4Y0"/>
<reference evidence="3 4" key="1">
    <citation type="journal article" date="2013" name="Curr. Biol.">
        <title>Shared signatures of parasitism and phylogenomics unite Cryptomycota and microsporidia.</title>
        <authorList>
            <person name="James T.Y."/>
            <person name="Pelin A."/>
            <person name="Bonen L."/>
            <person name="Ahrendt S."/>
            <person name="Sain D."/>
            <person name="Corradi N."/>
            <person name="Stajich J.E."/>
        </authorList>
    </citation>
    <scope>NUCLEOTIDE SEQUENCE [LARGE SCALE GENOMIC DNA]</scope>
    <source>
        <strain evidence="3 4">CSF55</strain>
    </source>
</reference>